<feature type="transmembrane region" description="Helical" evidence="1">
    <location>
        <begin position="39"/>
        <end position="59"/>
    </location>
</feature>
<reference evidence="2" key="2">
    <citation type="submission" date="2020-09" db="EMBL/GenBank/DDBJ databases">
        <authorList>
            <person name="Sun Q."/>
            <person name="Zhou Y."/>
        </authorList>
    </citation>
    <scope>NUCLEOTIDE SEQUENCE</scope>
    <source>
        <strain evidence="2">CGMCC 1.12195</strain>
    </source>
</reference>
<protein>
    <submittedName>
        <fullName evidence="2">Uncharacterized protein</fullName>
    </submittedName>
</protein>
<accession>A0A917HZQ8</accession>
<keyword evidence="1" id="KW-1133">Transmembrane helix</keyword>
<evidence type="ECO:0000313" key="2">
    <source>
        <dbReference type="EMBL" id="GGG98683.1"/>
    </source>
</evidence>
<reference evidence="2" key="1">
    <citation type="journal article" date="2014" name="Int. J. Syst. Evol. Microbiol.">
        <title>Complete genome sequence of Corynebacterium casei LMG S-19264T (=DSM 44701T), isolated from a smear-ripened cheese.</title>
        <authorList>
            <consortium name="US DOE Joint Genome Institute (JGI-PGF)"/>
            <person name="Walter F."/>
            <person name="Albersmeier A."/>
            <person name="Kalinowski J."/>
            <person name="Ruckert C."/>
        </authorList>
    </citation>
    <scope>NUCLEOTIDE SEQUENCE</scope>
    <source>
        <strain evidence="2">CGMCC 1.12195</strain>
    </source>
</reference>
<proteinExistence type="predicted"/>
<name>A0A917HZQ8_9SPHI</name>
<dbReference type="RefSeq" id="WP_188507676.1">
    <property type="nucleotide sequence ID" value="NZ_BMER01000005.1"/>
</dbReference>
<keyword evidence="1" id="KW-0812">Transmembrane</keyword>
<gene>
    <name evidence="2" type="ORF">GCM10007415_37880</name>
</gene>
<evidence type="ECO:0000313" key="3">
    <source>
        <dbReference type="Proteomes" id="UP000660862"/>
    </source>
</evidence>
<evidence type="ECO:0000256" key="1">
    <source>
        <dbReference type="SAM" id="Phobius"/>
    </source>
</evidence>
<feature type="transmembrane region" description="Helical" evidence="1">
    <location>
        <begin position="16"/>
        <end position="33"/>
    </location>
</feature>
<dbReference type="Proteomes" id="UP000660862">
    <property type="component" value="Unassembled WGS sequence"/>
</dbReference>
<keyword evidence="1" id="KW-0472">Membrane</keyword>
<keyword evidence="3" id="KW-1185">Reference proteome</keyword>
<dbReference type="AlphaFoldDB" id="A0A917HZQ8"/>
<comment type="caution">
    <text evidence="2">The sequence shown here is derived from an EMBL/GenBank/DDBJ whole genome shotgun (WGS) entry which is preliminary data.</text>
</comment>
<dbReference type="EMBL" id="BMER01000005">
    <property type="protein sequence ID" value="GGG98683.1"/>
    <property type="molecule type" value="Genomic_DNA"/>
</dbReference>
<sequence>MEKHIEEHSNGQRISNYFYLLGAVFGGLTGVLVQEGFIGAVIGAIVGLLFAGFFVGTLLKGREHDR</sequence>
<organism evidence="2 3">
    <name type="scientific">Parapedobacter pyrenivorans</name>
    <dbReference type="NCBI Taxonomy" id="1305674"/>
    <lineage>
        <taxon>Bacteria</taxon>
        <taxon>Pseudomonadati</taxon>
        <taxon>Bacteroidota</taxon>
        <taxon>Sphingobacteriia</taxon>
        <taxon>Sphingobacteriales</taxon>
        <taxon>Sphingobacteriaceae</taxon>
        <taxon>Parapedobacter</taxon>
    </lineage>
</organism>